<proteinExistence type="predicted"/>
<name>A0ABR1D124_NECAM</name>
<reference evidence="1 2" key="1">
    <citation type="submission" date="2023-08" db="EMBL/GenBank/DDBJ databases">
        <title>A Necator americanus chromosomal reference genome.</title>
        <authorList>
            <person name="Ilik V."/>
            <person name="Petrzelkova K.J."/>
            <person name="Pardy F."/>
            <person name="Fuh T."/>
            <person name="Niatou-Singa F.S."/>
            <person name="Gouil Q."/>
            <person name="Baker L."/>
            <person name="Ritchie M.E."/>
            <person name="Jex A.R."/>
            <person name="Gazzola D."/>
            <person name="Li H."/>
            <person name="Toshio Fujiwara R."/>
            <person name="Zhan B."/>
            <person name="Aroian R.V."/>
            <person name="Pafco B."/>
            <person name="Schwarz E.M."/>
        </authorList>
    </citation>
    <scope>NUCLEOTIDE SEQUENCE [LARGE SCALE GENOMIC DNA]</scope>
    <source>
        <strain evidence="1 2">Aroian</strain>
        <tissue evidence="1">Whole animal</tissue>
    </source>
</reference>
<keyword evidence="2" id="KW-1185">Reference proteome</keyword>
<evidence type="ECO:0000313" key="2">
    <source>
        <dbReference type="Proteomes" id="UP001303046"/>
    </source>
</evidence>
<protein>
    <submittedName>
        <fullName evidence="1">Uncharacterized protein</fullName>
    </submittedName>
</protein>
<dbReference type="Proteomes" id="UP001303046">
    <property type="component" value="Unassembled WGS sequence"/>
</dbReference>
<dbReference type="EMBL" id="JAVFWL010000003">
    <property type="protein sequence ID" value="KAK6743648.1"/>
    <property type="molecule type" value="Genomic_DNA"/>
</dbReference>
<accession>A0ABR1D124</accession>
<sequence length="168" mass="19547">MVQSGSAALRLRTQSPYRRGLPCEHRGPFDDGVIVSESFRGAYFENATNLQFRARISSLHHYGKDDTVVFDEATPRAQREDPTHWPPPEQGYRGQLLKTKDNNAKREIRVDTLDWSDDWIKEVDMVYRRMTRGKRQHLARPSEVVIENRLRFFGLVMRRSSDGLVLSE</sequence>
<organism evidence="1 2">
    <name type="scientific">Necator americanus</name>
    <name type="common">Human hookworm</name>
    <dbReference type="NCBI Taxonomy" id="51031"/>
    <lineage>
        <taxon>Eukaryota</taxon>
        <taxon>Metazoa</taxon>
        <taxon>Ecdysozoa</taxon>
        <taxon>Nematoda</taxon>
        <taxon>Chromadorea</taxon>
        <taxon>Rhabditida</taxon>
        <taxon>Rhabditina</taxon>
        <taxon>Rhabditomorpha</taxon>
        <taxon>Strongyloidea</taxon>
        <taxon>Ancylostomatidae</taxon>
        <taxon>Bunostominae</taxon>
        <taxon>Necator</taxon>
    </lineage>
</organism>
<comment type="caution">
    <text evidence="1">The sequence shown here is derived from an EMBL/GenBank/DDBJ whole genome shotgun (WGS) entry which is preliminary data.</text>
</comment>
<gene>
    <name evidence="1" type="primary">Necator_chrIII.g11514</name>
    <name evidence="1" type="ORF">RB195_010749</name>
</gene>
<evidence type="ECO:0000313" key="1">
    <source>
        <dbReference type="EMBL" id="KAK6743648.1"/>
    </source>
</evidence>